<dbReference type="AlphaFoldDB" id="A0A074VRI1"/>
<proteinExistence type="inferred from homology"/>
<protein>
    <submittedName>
        <fullName evidence="6">40S ribosomal protein S11</fullName>
    </submittedName>
</protein>
<keyword evidence="3 4" id="KW-0687">Ribonucleoprotein</keyword>
<dbReference type="RefSeq" id="XP_040880383.1">
    <property type="nucleotide sequence ID" value="XM_041021334.1"/>
</dbReference>
<dbReference type="HOGENOM" id="CLU_073626_0_1_1"/>
<comment type="similarity">
    <text evidence="1 4">Belongs to the universal ribosomal protein uS17 family.</text>
</comment>
<dbReference type="FunFam" id="2.40.50.1000:FF:000001">
    <property type="entry name" value="40S ribosomal protein S11"/>
    <property type="match status" value="1"/>
</dbReference>
<dbReference type="NCBIfam" id="TIGR03630">
    <property type="entry name" value="uS17_arch"/>
    <property type="match status" value="1"/>
</dbReference>
<dbReference type="STRING" id="1043003.A0A074VRI1"/>
<dbReference type="GO" id="GO:0022627">
    <property type="term" value="C:cytosolic small ribosomal subunit"/>
    <property type="evidence" value="ECO:0007669"/>
    <property type="project" value="TreeGrafter"/>
</dbReference>
<evidence type="ECO:0000313" key="7">
    <source>
        <dbReference type="Proteomes" id="UP000030672"/>
    </source>
</evidence>
<dbReference type="CDD" id="cd00364">
    <property type="entry name" value="Ribosomal_uS17"/>
    <property type="match status" value="1"/>
</dbReference>
<accession>A0A074VRI1</accession>
<dbReference type="GO" id="GO:0006412">
    <property type="term" value="P:translation"/>
    <property type="evidence" value="ECO:0007669"/>
    <property type="project" value="InterPro"/>
</dbReference>
<dbReference type="Gene3D" id="2.40.50.1000">
    <property type="match status" value="1"/>
</dbReference>
<evidence type="ECO:0000256" key="4">
    <source>
        <dbReference type="RuleBase" id="RU003872"/>
    </source>
</evidence>
<name>A0A074VRI1_AURM1</name>
<gene>
    <name evidence="6" type="ORF">M437DRAFT_46839</name>
</gene>
<dbReference type="PRINTS" id="PR00973">
    <property type="entry name" value="RIBOSOMALS17"/>
</dbReference>
<evidence type="ECO:0000259" key="5">
    <source>
        <dbReference type="Pfam" id="PF16205"/>
    </source>
</evidence>
<dbReference type="PROSITE" id="PS00056">
    <property type="entry name" value="RIBOSOMAL_S17"/>
    <property type="match status" value="1"/>
</dbReference>
<reference evidence="6 7" key="1">
    <citation type="journal article" date="2014" name="BMC Genomics">
        <title>Genome sequencing of four Aureobasidium pullulans varieties: biotechnological potential, stress tolerance, and description of new species.</title>
        <authorList>
            <person name="Gostin Ar C."/>
            <person name="Ohm R.A."/>
            <person name="Kogej T."/>
            <person name="Sonjak S."/>
            <person name="Turk M."/>
            <person name="Zajc J."/>
            <person name="Zalar P."/>
            <person name="Grube M."/>
            <person name="Sun H."/>
            <person name="Han J."/>
            <person name="Sharma A."/>
            <person name="Chiniquy J."/>
            <person name="Ngan C.Y."/>
            <person name="Lipzen A."/>
            <person name="Barry K."/>
            <person name="Grigoriev I.V."/>
            <person name="Gunde-Cimerman N."/>
        </authorList>
    </citation>
    <scope>NUCLEOTIDE SEQUENCE [LARGE SCALE GENOMIC DNA]</scope>
    <source>
        <strain evidence="6 7">CBS 110374</strain>
    </source>
</reference>
<keyword evidence="7" id="KW-1185">Reference proteome</keyword>
<organism evidence="6 7">
    <name type="scientific">Aureobasidium melanogenum (strain CBS 110374)</name>
    <name type="common">Aureobasidium pullulans var. melanogenum</name>
    <dbReference type="NCBI Taxonomy" id="1043003"/>
    <lineage>
        <taxon>Eukaryota</taxon>
        <taxon>Fungi</taxon>
        <taxon>Dikarya</taxon>
        <taxon>Ascomycota</taxon>
        <taxon>Pezizomycotina</taxon>
        <taxon>Dothideomycetes</taxon>
        <taxon>Dothideomycetidae</taxon>
        <taxon>Dothideales</taxon>
        <taxon>Saccotheciaceae</taxon>
        <taxon>Aureobasidium</taxon>
    </lineage>
</organism>
<feature type="domain" description="Small ribosomal subunit protein uS17 N-terminal" evidence="5">
    <location>
        <begin position="8"/>
        <end position="76"/>
    </location>
</feature>
<dbReference type="PANTHER" id="PTHR10744:SF9">
    <property type="entry name" value="40S RIBOSOMAL PROTEIN S11-RELATED"/>
    <property type="match status" value="1"/>
</dbReference>
<dbReference type="Pfam" id="PF16205">
    <property type="entry name" value="Ribosomal_S17_N"/>
    <property type="match status" value="1"/>
</dbReference>
<keyword evidence="2 4" id="KW-0689">Ribosomal protein</keyword>
<evidence type="ECO:0000313" key="6">
    <source>
        <dbReference type="EMBL" id="KEQ63360.1"/>
    </source>
</evidence>
<dbReference type="Proteomes" id="UP000030672">
    <property type="component" value="Unassembled WGS sequence"/>
</dbReference>
<dbReference type="PANTHER" id="PTHR10744">
    <property type="entry name" value="40S RIBOSOMAL PROTEIN S11 FAMILY MEMBER"/>
    <property type="match status" value="1"/>
</dbReference>
<sequence length="161" mass="18571">MATELAVQSERAYQKQPHIFQNAKKVRKTARAGKNGRRWYKDVGLGFKTPKTAIEGDYIDKKCPFVGEVSIRGRILTGTVISTKMHRTLVIRREYLHFVPKYARYERRHKNLAAHVSPAFRVEEGDQVTVGQCRPLSKTVRFNVLRVLPRTGKAVKQFNKF</sequence>
<dbReference type="Pfam" id="PF00366">
    <property type="entry name" value="Ribosomal_S17"/>
    <property type="match status" value="1"/>
</dbReference>
<evidence type="ECO:0000256" key="1">
    <source>
        <dbReference type="ARBA" id="ARBA00010254"/>
    </source>
</evidence>
<dbReference type="InterPro" id="IPR032440">
    <property type="entry name" value="Ribosomal_uS17_N"/>
</dbReference>
<dbReference type="GO" id="GO:0003735">
    <property type="term" value="F:structural constituent of ribosome"/>
    <property type="evidence" value="ECO:0007669"/>
    <property type="project" value="InterPro"/>
</dbReference>
<dbReference type="InterPro" id="IPR028333">
    <property type="entry name" value="Ribosomal_uS17_arc/euk"/>
</dbReference>
<evidence type="ECO:0000256" key="3">
    <source>
        <dbReference type="ARBA" id="ARBA00023274"/>
    </source>
</evidence>
<dbReference type="SUPFAM" id="SSF50249">
    <property type="entry name" value="Nucleic acid-binding proteins"/>
    <property type="match status" value="1"/>
</dbReference>
<dbReference type="InterPro" id="IPR012340">
    <property type="entry name" value="NA-bd_OB-fold"/>
</dbReference>
<dbReference type="GeneID" id="63914707"/>
<dbReference type="InterPro" id="IPR019979">
    <property type="entry name" value="Ribosomal_uS17_CS"/>
</dbReference>
<dbReference type="InterPro" id="IPR000266">
    <property type="entry name" value="Ribosomal_uS17"/>
</dbReference>
<dbReference type="EMBL" id="KL584831">
    <property type="protein sequence ID" value="KEQ63360.1"/>
    <property type="molecule type" value="Genomic_DNA"/>
</dbReference>
<evidence type="ECO:0000256" key="2">
    <source>
        <dbReference type="ARBA" id="ARBA00022980"/>
    </source>
</evidence>